<dbReference type="EMBL" id="JAVRQU010000003">
    <property type="protein sequence ID" value="KAK5705407.1"/>
    <property type="molecule type" value="Genomic_DNA"/>
</dbReference>
<reference evidence="2" key="1">
    <citation type="submission" date="2023-08" db="EMBL/GenBank/DDBJ databases">
        <title>Black Yeasts Isolated from many extreme environments.</title>
        <authorList>
            <person name="Coleine C."/>
            <person name="Stajich J.E."/>
            <person name="Selbmann L."/>
        </authorList>
    </citation>
    <scope>NUCLEOTIDE SEQUENCE</scope>
    <source>
        <strain evidence="2">CCFEE 5810</strain>
    </source>
</reference>
<feature type="compositionally biased region" description="Polar residues" evidence="1">
    <location>
        <begin position="307"/>
        <end position="319"/>
    </location>
</feature>
<evidence type="ECO:0000313" key="3">
    <source>
        <dbReference type="Proteomes" id="UP001310594"/>
    </source>
</evidence>
<proteinExistence type="predicted"/>
<dbReference type="Proteomes" id="UP001310594">
    <property type="component" value="Unassembled WGS sequence"/>
</dbReference>
<dbReference type="AlphaFoldDB" id="A0AAN7WH90"/>
<gene>
    <name evidence="2" type="ORF">LTR97_002525</name>
</gene>
<sequence length="525" mass="56883">MPTYLLHGFRWPRPLVRIHIILQNLDDAAAEWLVAPQTTETLLHNFNDLYPECMRHLRSLRFIEQYDPNDTSASAASQPYAYVADIVQEVKLGVCIDDVTTKGIATEQWGAALELRDKLAPEEKVGWYVVVCGDEERWAPPTIGQLEAGGRNGSLARSSEYSDPPEAKPQSPPEEPEPRGLRKLFGSRASRKSRKSMSNGHGPTNGYHLPNGQRNAPGSAGNSSSGGGSSISPPATVQEPKVLGAAEFQSARFGPPRSSTVQHRRRTLSDRMQAGMSAPPVLEEEQVATRWNPNGVDAPFEHRVPRRSSNVPAFSNSPRAASPEYRRAHSPVSIIRSPLRTGAMSPVSTLRNEGITRSQSPLSHEIVSAYGSRNQSPARGVGNISRNGNAWAQQQQATQEAHHRQASLAALQGTAPQAPDPAMTASQKIKNRLSLQTQIPAPPPVPEEDEQMEIISMSPAVRAPPVSFRKSRSSLALSALPGASTSQVNLSGMNLTSASSKPYFGQMVDSNDLVASGIENAFSRL</sequence>
<organism evidence="2 3">
    <name type="scientific">Elasticomyces elasticus</name>
    <dbReference type="NCBI Taxonomy" id="574655"/>
    <lineage>
        <taxon>Eukaryota</taxon>
        <taxon>Fungi</taxon>
        <taxon>Dikarya</taxon>
        <taxon>Ascomycota</taxon>
        <taxon>Pezizomycotina</taxon>
        <taxon>Dothideomycetes</taxon>
        <taxon>Dothideomycetidae</taxon>
        <taxon>Mycosphaerellales</taxon>
        <taxon>Teratosphaeriaceae</taxon>
        <taxon>Elasticomyces</taxon>
    </lineage>
</organism>
<evidence type="ECO:0000256" key="1">
    <source>
        <dbReference type="SAM" id="MobiDB-lite"/>
    </source>
</evidence>
<name>A0AAN7WH90_9PEZI</name>
<protein>
    <submittedName>
        <fullName evidence="2">Uncharacterized protein</fullName>
    </submittedName>
</protein>
<feature type="region of interest" description="Disordered" evidence="1">
    <location>
        <begin position="142"/>
        <end position="329"/>
    </location>
</feature>
<comment type="caution">
    <text evidence="2">The sequence shown here is derived from an EMBL/GenBank/DDBJ whole genome shotgun (WGS) entry which is preliminary data.</text>
</comment>
<accession>A0AAN7WH90</accession>
<feature type="region of interest" description="Disordered" evidence="1">
    <location>
        <begin position="372"/>
        <end position="407"/>
    </location>
</feature>
<evidence type="ECO:0000313" key="2">
    <source>
        <dbReference type="EMBL" id="KAK5705407.1"/>
    </source>
</evidence>
<feature type="compositionally biased region" description="Low complexity" evidence="1">
    <location>
        <begin position="390"/>
        <end position="399"/>
    </location>
</feature>